<name>A0ACA9RPC0_9GLOM</name>
<proteinExistence type="predicted"/>
<protein>
    <submittedName>
        <fullName evidence="1">21487_t:CDS:1</fullName>
    </submittedName>
</protein>
<evidence type="ECO:0000313" key="1">
    <source>
        <dbReference type="EMBL" id="CAG8802847.1"/>
    </source>
</evidence>
<sequence>DEGITEESEAEEVEYSNLEIVERFDIENIVYLSDKIFQDGEYDID</sequence>
<gene>
    <name evidence="1" type="ORF">RPERSI_LOCUS21402</name>
</gene>
<feature type="non-terminal residue" evidence="1">
    <location>
        <position position="1"/>
    </location>
</feature>
<keyword evidence="2" id="KW-1185">Reference proteome</keyword>
<feature type="non-terminal residue" evidence="1">
    <location>
        <position position="45"/>
    </location>
</feature>
<comment type="caution">
    <text evidence="1">The sequence shown here is derived from an EMBL/GenBank/DDBJ whole genome shotgun (WGS) entry which is preliminary data.</text>
</comment>
<reference evidence="1" key="1">
    <citation type="submission" date="2021-06" db="EMBL/GenBank/DDBJ databases">
        <authorList>
            <person name="Kallberg Y."/>
            <person name="Tangrot J."/>
            <person name="Rosling A."/>
        </authorList>
    </citation>
    <scope>NUCLEOTIDE SEQUENCE</scope>
    <source>
        <strain evidence="1">MA461A</strain>
    </source>
</reference>
<dbReference type="Proteomes" id="UP000789920">
    <property type="component" value="Unassembled WGS sequence"/>
</dbReference>
<dbReference type="EMBL" id="CAJVQC010062617">
    <property type="protein sequence ID" value="CAG8802847.1"/>
    <property type="molecule type" value="Genomic_DNA"/>
</dbReference>
<organism evidence="1 2">
    <name type="scientific">Racocetra persica</name>
    <dbReference type="NCBI Taxonomy" id="160502"/>
    <lineage>
        <taxon>Eukaryota</taxon>
        <taxon>Fungi</taxon>
        <taxon>Fungi incertae sedis</taxon>
        <taxon>Mucoromycota</taxon>
        <taxon>Glomeromycotina</taxon>
        <taxon>Glomeromycetes</taxon>
        <taxon>Diversisporales</taxon>
        <taxon>Gigasporaceae</taxon>
        <taxon>Racocetra</taxon>
    </lineage>
</organism>
<evidence type="ECO:0000313" key="2">
    <source>
        <dbReference type="Proteomes" id="UP000789920"/>
    </source>
</evidence>
<accession>A0ACA9RPC0</accession>